<gene>
    <name evidence="1" type="ORF">BHQ10_010327</name>
</gene>
<organism evidence="1 2">
    <name type="scientific">Talaromyces amestolkiae</name>
    <dbReference type="NCBI Taxonomy" id="1196081"/>
    <lineage>
        <taxon>Eukaryota</taxon>
        <taxon>Fungi</taxon>
        <taxon>Dikarya</taxon>
        <taxon>Ascomycota</taxon>
        <taxon>Pezizomycotina</taxon>
        <taxon>Eurotiomycetes</taxon>
        <taxon>Eurotiomycetidae</taxon>
        <taxon>Eurotiales</taxon>
        <taxon>Trichocomaceae</taxon>
        <taxon>Talaromyces</taxon>
        <taxon>Talaromyces sect. Talaromyces</taxon>
    </lineage>
</organism>
<evidence type="ECO:0000313" key="2">
    <source>
        <dbReference type="Proteomes" id="UP000249363"/>
    </source>
</evidence>
<dbReference type="Proteomes" id="UP000249363">
    <property type="component" value="Unassembled WGS sequence"/>
</dbReference>
<sequence>MTSPLKDLDESKLSATYSSGSNIHILVVDSMSKLPPEANGAVVVGGSNAAIYATFISAKAGARAAIHHDCGIGRDGAGVRGLLWAERHGMATAAVATDSARVGDGADMYQRGVISSVNRIAAMCGVENGQTVAQAAELLKTAPWPHADVQPPVEGRTFIHGVLCIDSLLLGNPEDSGLVVASGSHGGAIAARMTSSFRPRLAFFNDAGFGADRAGVACLPILDSEGIAAATVAASSACIGDGKSTLTQGIVSAVNETAYRLGARVGETALKVAHTVVEVA</sequence>
<reference evidence="1 2" key="1">
    <citation type="journal article" date="2017" name="Biotechnol. Biofuels">
        <title>Differential beta-glucosidase expression as a function of carbon source availability in Talaromyces amestolkiae: a genomic and proteomic approach.</title>
        <authorList>
            <person name="de Eugenio L.I."/>
            <person name="Mendez-Liter J.A."/>
            <person name="Nieto-Dominguez M."/>
            <person name="Alonso L."/>
            <person name="Gil-Munoz J."/>
            <person name="Barriuso J."/>
            <person name="Prieto A."/>
            <person name="Martinez M.J."/>
        </authorList>
    </citation>
    <scope>NUCLEOTIDE SEQUENCE [LARGE SCALE GENOMIC DNA]</scope>
    <source>
        <strain evidence="1 2">CIB</strain>
    </source>
</reference>
<protein>
    <submittedName>
        <fullName evidence="1">Uncharacterized protein</fullName>
    </submittedName>
</protein>
<dbReference type="EMBL" id="MIKG01000033">
    <property type="protein sequence ID" value="RAO74315.1"/>
    <property type="molecule type" value="Genomic_DNA"/>
</dbReference>
<accession>A0A364LER8</accession>
<dbReference type="GeneID" id="63799541"/>
<proteinExistence type="predicted"/>
<evidence type="ECO:0000313" key="1">
    <source>
        <dbReference type="EMBL" id="RAO74315.1"/>
    </source>
</evidence>
<dbReference type="AlphaFoldDB" id="A0A364LER8"/>
<name>A0A364LER8_TALAM</name>
<keyword evidence="2" id="KW-1185">Reference proteome</keyword>
<dbReference type="OrthoDB" id="4217977at2759"/>
<comment type="caution">
    <text evidence="1">The sequence shown here is derived from an EMBL/GenBank/DDBJ whole genome shotgun (WGS) entry which is preliminary data.</text>
</comment>
<dbReference type="RefSeq" id="XP_040738829.1">
    <property type="nucleotide sequence ID" value="XM_040872945.1"/>
</dbReference>